<name>A0A917UF70_9ACTN</name>
<dbReference type="AlphaFoldDB" id="A0A917UF70"/>
<evidence type="ECO:0000313" key="3">
    <source>
        <dbReference type="Proteomes" id="UP000642070"/>
    </source>
</evidence>
<dbReference type="EMBL" id="BMPI01000098">
    <property type="protein sequence ID" value="GGM84911.1"/>
    <property type="molecule type" value="Genomic_DNA"/>
</dbReference>
<sequence length="158" mass="16751">MHISFTVPPDRQRARRQVRAAKRRKLQLLFVGGILLAAAGVALVVAGQPAGYAPVGVGVGLLVLPWLLPRAAAKARTGLLAETATYELTDTGVVATTPGFRGAYEWDGVDRVTDTGEFWVVTVKGSGVLAVPWTLMPPDDTGLARELLVARGLLQPGR</sequence>
<proteinExistence type="predicted"/>
<feature type="transmembrane region" description="Helical" evidence="1">
    <location>
        <begin position="26"/>
        <end position="45"/>
    </location>
</feature>
<reference evidence="2" key="1">
    <citation type="journal article" date="2014" name="Int. J. Syst. Evol. Microbiol.">
        <title>Complete genome sequence of Corynebacterium casei LMG S-19264T (=DSM 44701T), isolated from a smear-ripened cheese.</title>
        <authorList>
            <consortium name="US DOE Joint Genome Institute (JGI-PGF)"/>
            <person name="Walter F."/>
            <person name="Albersmeier A."/>
            <person name="Kalinowski J."/>
            <person name="Ruckert C."/>
        </authorList>
    </citation>
    <scope>NUCLEOTIDE SEQUENCE</scope>
    <source>
        <strain evidence="2">JCM 19831</strain>
    </source>
</reference>
<evidence type="ECO:0000256" key="1">
    <source>
        <dbReference type="SAM" id="Phobius"/>
    </source>
</evidence>
<keyword evidence="1" id="KW-0472">Membrane</keyword>
<feature type="transmembrane region" description="Helical" evidence="1">
    <location>
        <begin position="51"/>
        <end position="68"/>
    </location>
</feature>
<keyword evidence="1" id="KW-0812">Transmembrane</keyword>
<evidence type="ECO:0008006" key="4">
    <source>
        <dbReference type="Google" id="ProtNLM"/>
    </source>
</evidence>
<reference evidence="2" key="2">
    <citation type="submission" date="2020-09" db="EMBL/GenBank/DDBJ databases">
        <authorList>
            <person name="Sun Q."/>
            <person name="Ohkuma M."/>
        </authorList>
    </citation>
    <scope>NUCLEOTIDE SEQUENCE</scope>
    <source>
        <strain evidence="2">JCM 19831</strain>
    </source>
</reference>
<keyword evidence="1" id="KW-1133">Transmembrane helix</keyword>
<dbReference type="RefSeq" id="WP_190257454.1">
    <property type="nucleotide sequence ID" value="NZ_BMPI01000098.1"/>
</dbReference>
<evidence type="ECO:0000313" key="2">
    <source>
        <dbReference type="EMBL" id="GGM84911.1"/>
    </source>
</evidence>
<accession>A0A917UF70</accession>
<organism evidence="2 3">
    <name type="scientific">Dactylosporangium sucinum</name>
    <dbReference type="NCBI Taxonomy" id="1424081"/>
    <lineage>
        <taxon>Bacteria</taxon>
        <taxon>Bacillati</taxon>
        <taxon>Actinomycetota</taxon>
        <taxon>Actinomycetes</taxon>
        <taxon>Micromonosporales</taxon>
        <taxon>Micromonosporaceae</taxon>
        <taxon>Dactylosporangium</taxon>
    </lineage>
</organism>
<keyword evidence="3" id="KW-1185">Reference proteome</keyword>
<protein>
    <recommendedName>
        <fullName evidence="4">YcxB-like protein domain-containing protein</fullName>
    </recommendedName>
</protein>
<gene>
    <name evidence="2" type="ORF">GCM10007977_103200</name>
</gene>
<dbReference type="Proteomes" id="UP000642070">
    <property type="component" value="Unassembled WGS sequence"/>
</dbReference>
<comment type="caution">
    <text evidence="2">The sequence shown here is derived from an EMBL/GenBank/DDBJ whole genome shotgun (WGS) entry which is preliminary data.</text>
</comment>